<proteinExistence type="predicted"/>
<comment type="catalytic activity">
    <reaction evidence="1">
        <text>Hydrolyzes the link between N-acetylmuramoyl residues and L-amino acid residues in certain cell-wall glycopeptides.</text>
        <dbReference type="EC" id="3.5.1.28"/>
    </reaction>
</comment>
<reference evidence="6" key="1">
    <citation type="submission" date="2021-09" db="EMBL/GenBank/DDBJ databases">
        <title>Genome analysis of Fictibacillus sp. KIGAM418 isolated from marine sediment.</title>
        <authorList>
            <person name="Seo M.-J."/>
            <person name="Cho E.-S."/>
            <person name="Hwang C.Y."/>
        </authorList>
    </citation>
    <scope>NUCLEOTIDE SEQUENCE</scope>
    <source>
        <strain evidence="6">KIGAM418</strain>
    </source>
</reference>
<dbReference type="EMBL" id="JAIWJX010000002">
    <property type="protein sequence ID" value="MCK6256661.1"/>
    <property type="molecule type" value="Genomic_DNA"/>
</dbReference>
<accession>A0A9X2BCM4</accession>
<evidence type="ECO:0000256" key="3">
    <source>
        <dbReference type="ARBA" id="ARBA00022801"/>
    </source>
</evidence>
<dbReference type="GO" id="GO:0009253">
    <property type="term" value="P:peptidoglycan catabolic process"/>
    <property type="evidence" value="ECO:0007669"/>
    <property type="project" value="InterPro"/>
</dbReference>
<dbReference type="CDD" id="cd06583">
    <property type="entry name" value="PGRP"/>
    <property type="match status" value="1"/>
</dbReference>
<dbReference type="GO" id="GO:0008745">
    <property type="term" value="F:N-acetylmuramoyl-L-alanine amidase activity"/>
    <property type="evidence" value="ECO:0007669"/>
    <property type="project" value="UniProtKB-EC"/>
</dbReference>
<dbReference type="PANTHER" id="PTHR30417:SF1">
    <property type="entry name" value="N-ACETYLMURAMOYL-L-ALANINE AMIDASE AMID"/>
    <property type="match status" value="1"/>
</dbReference>
<evidence type="ECO:0000256" key="2">
    <source>
        <dbReference type="ARBA" id="ARBA00011901"/>
    </source>
</evidence>
<sequence length="223" mass="25966">MIGNRYSITSMLIDKKWRHRPGGNRIPRYAVAHDTGNEGSTALQNFNYFNSRHLAASAHVFIDDQDILMIIPLREKTWHVRRQVSDANDWAIGVELCYGGKISWVEAYKRYVWFFSWLCQTYEWNPTLHIKGHFQLDPGRRKDPVNALKRNGKSFEDFLQDVKDQLEIIKREGEGVHRVNEKKRDRLYRVQIGCFRQKGNAEEAAQKAIKAGFDAIILVDESS</sequence>
<dbReference type="GO" id="GO:0009254">
    <property type="term" value="P:peptidoglycan turnover"/>
    <property type="evidence" value="ECO:0007669"/>
    <property type="project" value="TreeGrafter"/>
</dbReference>
<evidence type="ECO:0000313" key="6">
    <source>
        <dbReference type="EMBL" id="MCK6256661.1"/>
    </source>
</evidence>
<dbReference type="GO" id="GO:0071555">
    <property type="term" value="P:cell wall organization"/>
    <property type="evidence" value="ECO:0007669"/>
    <property type="project" value="UniProtKB-KW"/>
</dbReference>
<dbReference type="Proteomes" id="UP001139011">
    <property type="component" value="Unassembled WGS sequence"/>
</dbReference>
<evidence type="ECO:0000256" key="1">
    <source>
        <dbReference type="ARBA" id="ARBA00001561"/>
    </source>
</evidence>
<comment type="caution">
    <text evidence="6">The sequence shown here is derived from an EMBL/GenBank/DDBJ whole genome shotgun (WGS) entry which is preliminary data.</text>
</comment>
<dbReference type="SUPFAM" id="SSF55846">
    <property type="entry name" value="N-acetylmuramoyl-L-alanine amidase-like"/>
    <property type="match status" value="1"/>
</dbReference>
<dbReference type="PANTHER" id="PTHR30417">
    <property type="entry name" value="N-ACETYLMURAMOYL-L-ALANINE AMIDASE AMID"/>
    <property type="match status" value="1"/>
</dbReference>
<name>A0A9X2BCM4_9BACL</name>
<dbReference type="GO" id="GO:0042834">
    <property type="term" value="F:peptidoglycan binding"/>
    <property type="evidence" value="ECO:0007669"/>
    <property type="project" value="InterPro"/>
</dbReference>
<dbReference type="InterPro" id="IPR036680">
    <property type="entry name" value="SPOR-like_sf"/>
</dbReference>
<dbReference type="InterPro" id="IPR051206">
    <property type="entry name" value="NAMLAA_amidase_2"/>
</dbReference>
<dbReference type="Pfam" id="PF01510">
    <property type="entry name" value="Amidase_2"/>
    <property type="match status" value="1"/>
</dbReference>
<dbReference type="Gene3D" id="3.40.80.10">
    <property type="entry name" value="Peptidoglycan recognition protein-like"/>
    <property type="match status" value="1"/>
</dbReference>
<dbReference type="RefSeq" id="WP_248252296.1">
    <property type="nucleotide sequence ID" value="NZ_JAIWJX010000002.1"/>
</dbReference>
<organism evidence="6 7">
    <name type="scientific">Fictibacillus marinisediminis</name>
    <dbReference type="NCBI Taxonomy" id="2878389"/>
    <lineage>
        <taxon>Bacteria</taxon>
        <taxon>Bacillati</taxon>
        <taxon>Bacillota</taxon>
        <taxon>Bacilli</taxon>
        <taxon>Bacillales</taxon>
        <taxon>Fictibacillaceae</taxon>
        <taxon>Fictibacillus</taxon>
    </lineage>
</organism>
<evidence type="ECO:0000313" key="7">
    <source>
        <dbReference type="Proteomes" id="UP001139011"/>
    </source>
</evidence>
<feature type="domain" description="N-acetylmuramoyl-L-alanine amidase" evidence="5">
    <location>
        <begin position="17"/>
        <end position="145"/>
    </location>
</feature>
<dbReference type="EC" id="3.5.1.28" evidence="2"/>
<keyword evidence="7" id="KW-1185">Reference proteome</keyword>
<keyword evidence="3 6" id="KW-0378">Hydrolase</keyword>
<dbReference type="InterPro" id="IPR036505">
    <property type="entry name" value="Amidase/PGRP_sf"/>
</dbReference>
<dbReference type="AlphaFoldDB" id="A0A9X2BCM4"/>
<gene>
    <name evidence="6" type="ORF">LCY76_08645</name>
</gene>
<keyword evidence="4" id="KW-0961">Cell wall biogenesis/degradation</keyword>
<dbReference type="InterPro" id="IPR002502">
    <property type="entry name" value="Amidase_domain"/>
</dbReference>
<evidence type="ECO:0000256" key="4">
    <source>
        <dbReference type="ARBA" id="ARBA00023316"/>
    </source>
</evidence>
<dbReference type="SUPFAM" id="SSF110997">
    <property type="entry name" value="Sporulation related repeat"/>
    <property type="match status" value="1"/>
</dbReference>
<evidence type="ECO:0000259" key="5">
    <source>
        <dbReference type="SMART" id="SM00644"/>
    </source>
</evidence>
<protein>
    <recommendedName>
        <fullName evidence="2">N-acetylmuramoyl-L-alanine amidase</fullName>
        <ecNumber evidence="2">3.5.1.28</ecNumber>
    </recommendedName>
</protein>
<dbReference type="SMART" id="SM00644">
    <property type="entry name" value="Ami_2"/>
    <property type="match status" value="1"/>
</dbReference>